<dbReference type="InterPro" id="IPR040775">
    <property type="entry name" value="Tail_spike_N"/>
</dbReference>
<name>A0A9Q9JDS9_RAOOR</name>
<dbReference type="AlphaFoldDB" id="A0A9Q9JDS9"/>
<proteinExistence type="predicted"/>
<dbReference type="InterPro" id="IPR011050">
    <property type="entry name" value="Pectin_lyase_fold/virulence"/>
</dbReference>
<evidence type="ECO:0000313" key="2">
    <source>
        <dbReference type="EMBL" id="UXE39497.1"/>
    </source>
</evidence>
<gene>
    <name evidence="2" type="ORF">N2J37_07030</name>
</gene>
<reference evidence="2" key="1">
    <citation type="submission" date="2022-09" db="EMBL/GenBank/DDBJ databases">
        <title>Multidrug resistance Raoultella ornithinolytica Strain MQB_Silv_108.</title>
        <authorList>
            <person name="Quintela-Baluja M."/>
        </authorList>
    </citation>
    <scope>NUCLEOTIDE SEQUENCE</scope>
    <source>
        <strain evidence="2">MQB_Silv_108</strain>
    </source>
</reference>
<dbReference type="RefSeq" id="WP_260990564.1">
    <property type="nucleotide sequence ID" value="NZ_CP104450.1"/>
</dbReference>
<protein>
    <recommendedName>
        <fullName evidence="1">Tail spike TSP1/Gp66 N-terminal domain-containing protein</fullName>
    </recommendedName>
</protein>
<feature type="domain" description="Tail spike TSP1/Gp66 N-terminal" evidence="1">
    <location>
        <begin position="227"/>
        <end position="283"/>
    </location>
</feature>
<accession>A0A9Q9JDS9</accession>
<organism evidence="2 3">
    <name type="scientific">Raoultella ornithinolytica</name>
    <name type="common">Klebsiella ornithinolytica</name>
    <dbReference type="NCBI Taxonomy" id="54291"/>
    <lineage>
        <taxon>Bacteria</taxon>
        <taxon>Pseudomonadati</taxon>
        <taxon>Pseudomonadota</taxon>
        <taxon>Gammaproteobacteria</taxon>
        <taxon>Enterobacterales</taxon>
        <taxon>Enterobacteriaceae</taxon>
        <taxon>Klebsiella/Raoultella group</taxon>
        <taxon>Raoultella</taxon>
    </lineage>
</organism>
<dbReference type="Gene3D" id="2.10.10.80">
    <property type="match status" value="1"/>
</dbReference>
<dbReference type="SUPFAM" id="SSF51126">
    <property type="entry name" value="Pectin lyase-like"/>
    <property type="match status" value="1"/>
</dbReference>
<dbReference type="EMBL" id="CP104450">
    <property type="protein sequence ID" value="UXE39497.1"/>
    <property type="molecule type" value="Genomic_DNA"/>
</dbReference>
<evidence type="ECO:0000313" key="3">
    <source>
        <dbReference type="Proteomes" id="UP001064206"/>
    </source>
</evidence>
<dbReference type="Pfam" id="PF18668">
    <property type="entry name" value="Tail_spike_N"/>
    <property type="match status" value="1"/>
</dbReference>
<evidence type="ECO:0000259" key="1">
    <source>
        <dbReference type="Pfam" id="PF18668"/>
    </source>
</evidence>
<dbReference type="Proteomes" id="UP001064206">
    <property type="component" value="Chromosome"/>
</dbReference>
<sequence>MTVSTQVSRNEYTGNGATTQYDFTFRIMDKSDLLVQTLDTSENITTLTIDVDYSVTGVNRYSGGKVVLNTPLPDGYKISIERSIPVTQETSIRNQGGFFPEIHEDAFDKLTMIIQRMYGWWSGLALKKPSWLANYYDAVNNRIRNLRDPSQAQDAATKSYVDSSDIDLQQQITSNLNRSLRVPDSFISQLPPADERAWKGLGFDGAGQPKLQDPAGTGLWGYVPAIGSFEKGSLLTQRFEVLLWESTDEYWRWDGALPKIVLPGSTPDTAGGRGKGKWIDVTDATLRANLGSGEEGMGISLTALRQGGNGQNLAVFVSPQMKNANPYTNFGAATMAAFTTAMNMGIGAVYIPAGVYALEKTVEVSLSTHMSIIFDPGVIIYVDSPMDVFDININGFHLNIQNSNARIMSRWGSADGSQVAAWRLTDASLDKSLTANSLKVGTADNISKFGYAVYGSGLNLPVFNHSLLQGVIGIHLDSPITGSATAHAMGAQLNGCEIYTDKEGVEVFNRGGLGAEGLLIFGGEIISQGTAIRVTNSGLDSNSYLPPLVRIIGMHINAYQALYAKDVSRVDFALNDVQGKYSSDVPINGFLELGGVQQFSHIGNKYTAIKIGTNTTGADCPSPVYQFASTLTNAYFSSEGNIYQLDAMTRPVFGFEGLTNTTTVFSGDKIRSSVGTWVAPEFISKIRLSPDAAIGNTGASAGLNYSGDASFANGVLTLLTPPVQGFTYNIWKSIVPDGATITQIISHGNLVGKEVAILLSAAAVKFTHGANMICPDQKPIKMNLPNVVRVFVLNTVQCRITDIGGETNRHTDITSAPTSAASSGYVGAEYYDSSTGRYYKYFETSGFSGWRYINTVAVGS</sequence>